<dbReference type="AlphaFoldDB" id="A0A835IT43"/>
<comment type="caution">
    <text evidence="4">The sequence shown here is derived from an EMBL/GenBank/DDBJ whole genome shotgun (WGS) entry which is preliminary data.</text>
</comment>
<dbReference type="PANTHER" id="PTHR47938">
    <property type="entry name" value="RESPIRATORY COMPLEX I CHAPERONE (CIA84), PUTATIVE (AFU_ORTHOLOGUE AFUA_2G06020)-RELATED"/>
    <property type="match status" value="1"/>
</dbReference>
<feature type="repeat" description="PPR" evidence="3">
    <location>
        <begin position="352"/>
        <end position="386"/>
    </location>
</feature>
<dbReference type="GO" id="GO:0003729">
    <property type="term" value="F:mRNA binding"/>
    <property type="evidence" value="ECO:0007669"/>
    <property type="project" value="TreeGrafter"/>
</dbReference>
<feature type="repeat" description="PPR" evidence="3">
    <location>
        <begin position="317"/>
        <end position="351"/>
    </location>
</feature>
<accession>A0A835IT43</accession>
<comment type="similarity">
    <text evidence="1">Belongs to the PPR family. P subfamily.</text>
</comment>
<name>A0A835IT43_9MAGN</name>
<dbReference type="EMBL" id="JADFTS010000001">
    <property type="protein sequence ID" value="KAF9624620.1"/>
    <property type="molecule type" value="Genomic_DNA"/>
</dbReference>
<evidence type="ECO:0000313" key="5">
    <source>
        <dbReference type="Proteomes" id="UP000631114"/>
    </source>
</evidence>
<evidence type="ECO:0000256" key="3">
    <source>
        <dbReference type="PROSITE-ProRule" id="PRU00708"/>
    </source>
</evidence>
<feature type="repeat" description="PPR" evidence="3">
    <location>
        <begin position="387"/>
        <end position="421"/>
    </location>
</feature>
<dbReference type="Proteomes" id="UP000631114">
    <property type="component" value="Unassembled WGS sequence"/>
</dbReference>
<evidence type="ECO:0000256" key="1">
    <source>
        <dbReference type="ARBA" id="ARBA00007626"/>
    </source>
</evidence>
<dbReference type="Gene3D" id="1.25.40.10">
    <property type="entry name" value="Tetratricopeptide repeat domain"/>
    <property type="match status" value="3"/>
</dbReference>
<dbReference type="PANTHER" id="PTHR47938:SF19">
    <property type="entry name" value="OS02G0127600 PROTEIN"/>
    <property type="match status" value="1"/>
</dbReference>
<keyword evidence="2" id="KW-0677">Repeat</keyword>
<reference evidence="4 5" key="1">
    <citation type="submission" date="2020-10" db="EMBL/GenBank/DDBJ databases">
        <title>The Coptis chinensis genome and diversification of protoberbering-type alkaloids.</title>
        <authorList>
            <person name="Wang B."/>
            <person name="Shu S."/>
            <person name="Song C."/>
            <person name="Liu Y."/>
        </authorList>
    </citation>
    <scope>NUCLEOTIDE SEQUENCE [LARGE SCALE GENOMIC DNA]</scope>
    <source>
        <strain evidence="4">HL-2020</strain>
        <tissue evidence="4">Leaf</tissue>
    </source>
</reference>
<keyword evidence="5" id="KW-1185">Reference proteome</keyword>
<feature type="repeat" description="PPR" evidence="3">
    <location>
        <begin position="422"/>
        <end position="456"/>
    </location>
</feature>
<dbReference type="NCBIfam" id="TIGR00756">
    <property type="entry name" value="PPR"/>
    <property type="match status" value="3"/>
</dbReference>
<proteinExistence type="inferred from homology"/>
<dbReference type="Pfam" id="PF01535">
    <property type="entry name" value="PPR"/>
    <property type="match status" value="1"/>
</dbReference>
<evidence type="ECO:0000256" key="2">
    <source>
        <dbReference type="ARBA" id="ARBA00022737"/>
    </source>
</evidence>
<gene>
    <name evidence="4" type="ORF">IFM89_012042</name>
</gene>
<protein>
    <recommendedName>
        <fullName evidence="6">Pentatricopeptide repeat-containing protein</fullName>
    </recommendedName>
</protein>
<dbReference type="OrthoDB" id="185373at2759"/>
<dbReference type="PROSITE" id="PS51375">
    <property type="entry name" value="PPR"/>
    <property type="match status" value="5"/>
</dbReference>
<sequence>MWRSNYLIKYSKQVAHLIRNQVQPKPPSLLHFSIFHSQSPRFFSNDQNQILDVSNRERKGFNIEESVERDEQVVDEVERVLSVLQSSLDRPLVAILNKLGVTINEEFMVRVIETPLVPGDSLIRFYKWGLKKYKLKTSTRVVGSLVRAFRTCIRKKDVYALWDLVNEIGENDVGVLSTRILNEVMSLFWKLGQGEAALEVLNKFEDFICEPNVDSYYLTIEALCRRSIYDRALPFCERMLNARDLPDSKIGSTISSFCIGNKAKDAHLVYLMAKEKNKCPPQTVVNFLICSLCKEDDTVKLALELLNDFSGNVRKYAMKPFSCVIGGLCRIKDIEEAKKVLSKMIDEGPSPGSAVFNSIINGLLKAGDLDEAMGLLKVMESRGLRPNVSTYSVLMSDFVKGGQMGEARSFLSEAKKKHAKLCPVTFHILARGYCKLEEFDKAVELLIEMQDYGVYPNAEEYNKMIQSLCTPKGLDWRTADKLFENMEEKGLYLSAMNQHLIKTIKRWEEVRAKRKEMRRIKRWEKEQAKKIKMGRRGCA</sequence>
<evidence type="ECO:0000313" key="4">
    <source>
        <dbReference type="EMBL" id="KAF9624620.1"/>
    </source>
</evidence>
<dbReference type="Pfam" id="PF13041">
    <property type="entry name" value="PPR_2"/>
    <property type="match status" value="2"/>
</dbReference>
<dbReference type="InterPro" id="IPR002885">
    <property type="entry name" value="PPR_rpt"/>
</dbReference>
<evidence type="ECO:0008006" key="6">
    <source>
        <dbReference type="Google" id="ProtNLM"/>
    </source>
</evidence>
<organism evidence="4 5">
    <name type="scientific">Coptis chinensis</name>
    <dbReference type="NCBI Taxonomy" id="261450"/>
    <lineage>
        <taxon>Eukaryota</taxon>
        <taxon>Viridiplantae</taxon>
        <taxon>Streptophyta</taxon>
        <taxon>Embryophyta</taxon>
        <taxon>Tracheophyta</taxon>
        <taxon>Spermatophyta</taxon>
        <taxon>Magnoliopsida</taxon>
        <taxon>Ranunculales</taxon>
        <taxon>Ranunculaceae</taxon>
        <taxon>Coptidoideae</taxon>
        <taxon>Coptis</taxon>
    </lineage>
</organism>
<dbReference type="InterPro" id="IPR011990">
    <property type="entry name" value="TPR-like_helical_dom_sf"/>
</dbReference>
<feature type="repeat" description="PPR" evidence="3">
    <location>
        <begin position="457"/>
        <end position="493"/>
    </location>
</feature>